<name>A0ACB5S8T9_9PEZI</name>
<proteinExistence type="predicted"/>
<dbReference type="EMBL" id="BSXG01000056">
    <property type="protein sequence ID" value="GME29081.1"/>
    <property type="molecule type" value="Genomic_DNA"/>
</dbReference>
<accession>A0ACB5S8T9</accession>
<evidence type="ECO:0000313" key="1">
    <source>
        <dbReference type="EMBL" id="GME29081.1"/>
    </source>
</evidence>
<reference evidence="1" key="1">
    <citation type="submission" date="2024-09" db="EMBL/GenBank/DDBJ databases">
        <title>Draft Genome Sequences of Neofusicoccum parvum.</title>
        <authorList>
            <person name="Ashida A."/>
            <person name="Camagna M."/>
            <person name="Tanaka A."/>
            <person name="Takemoto D."/>
        </authorList>
    </citation>
    <scope>NUCLEOTIDE SEQUENCE</scope>
    <source>
        <strain evidence="1">PPO83</strain>
    </source>
</reference>
<organism evidence="1 2">
    <name type="scientific">Neofusicoccum parvum</name>
    <dbReference type="NCBI Taxonomy" id="310453"/>
    <lineage>
        <taxon>Eukaryota</taxon>
        <taxon>Fungi</taxon>
        <taxon>Dikarya</taxon>
        <taxon>Ascomycota</taxon>
        <taxon>Pezizomycotina</taxon>
        <taxon>Dothideomycetes</taxon>
        <taxon>Dothideomycetes incertae sedis</taxon>
        <taxon>Botryosphaeriales</taxon>
        <taxon>Botryosphaeriaceae</taxon>
        <taxon>Neofusicoccum</taxon>
    </lineage>
</organism>
<protein>
    <submittedName>
        <fullName evidence="1">Uncharacterized protein</fullName>
    </submittedName>
</protein>
<keyword evidence="2" id="KW-1185">Reference proteome</keyword>
<gene>
    <name evidence="1" type="primary">g2147</name>
    <name evidence="1" type="ORF">NpPPO83_00002147</name>
</gene>
<dbReference type="Proteomes" id="UP001165186">
    <property type="component" value="Unassembled WGS sequence"/>
</dbReference>
<sequence length="239" mass="26448">MDGLTEKEFGNNCHYVESNRAKFIYWFKNGTQVVCSGKLSAMFDQNDKINLLVFETHDHQQYLPRTHLEQLFQTRSPQQNMSPKMSKKNAPNQRNPRMQNIEPTMLHSELPEAPVSTWGVTNPVLQFLEFMSPHLANQMFPGALNPAVNGSPHLGGSTHTPSPAMAHMQAPGLVAQHSQQGTNSSAAASANTSPNVSNKRRRSTVKAEDNDAHDGPPQPKVKPSPRLPNNNKRIKGNPG</sequence>
<comment type="caution">
    <text evidence="1">The sequence shown here is derived from an EMBL/GenBank/DDBJ whole genome shotgun (WGS) entry which is preliminary data.</text>
</comment>
<evidence type="ECO:0000313" key="2">
    <source>
        <dbReference type="Proteomes" id="UP001165186"/>
    </source>
</evidence>